<evidence type="ECO:0000256" key="2">
    <source>
        <dbReference type="SAM" id="Phobius"/>
    </source>
</evidence>
<accession>A0A0M3J301</accession>
<name>A0A0M3J301_ANISI</name>
<feature type="transmembrane region" description="Helical" evidence="2">
    <location>
        <begin position="73"/>
        <end position="97"/>
    </location>
</feature>
<proteinExistence type="predicted"/>
<evidence type="ECO:0000256" key="1">
    <source>
        <dbReference type="SAM" id="MobiDB-lite"/>
    </source>
</evidence>
<sequence length="370" mass="42169">LLIDIISASVEAFYRMFHGTEQKTPFLVFMSAIFMLLSTRSPTNNFILPALYEFFIRLHSNRINSMILIIIEVSFRVTSLLLTIQSTCFLLVSYNYLSWNGYFSEELCELFFHGAARCTHLVTHSAATLHFLETLLYMFILVASCAILFIVLRIIQSYKPALPHMSSFQTRQAERYERIIQWIGIIFLVAGSAVFLSTVVEFITTRVSHPLIVLLSTLYHTSIGTTLIIVPLYQIAISWTLLHHPLSCVSLVMVNAVRFVEVLTQLDYRNIGEASNFSWRLHNAVELAALGAHFVTIMLCIRIIELVNGTIFVEPMSQFEGFNNPLAAIAEQEPGYAQVAQNAFEHLPQPEVHLQFQPDEQKEEQPQTEE</sequence>
<dbReference type="WBParaSite" id="ASIM_0000191301-mRNA-1">
    <property type="protein sequence ID" value="ASIM_0000191301-mRNA-1"/>
    <property type="gene ID" value="ASIM_0000191301"/>
</dbReference>
<keyword evidence="2" id="KW-0812">Transmembrane</keyword>
<organism evidence="3">
    <name type="scientific">Anisakis simplex</name>
    <name type="common">Herring worm</name>
    <dbReference type="NCBI Taxonomy" id="6269"/>
    <lineage>
        <taxon>Eukaryota</taxon>
        <taxon>Metazoa</taxon>
        <taxon>Ecdysozoa</taxon>
        <taxon>Nematoda</taxon>
        <taxon>Chromadorea</taxon>
        <taxon>Rhabditida</taxon>
        <taxon>Spirurina</taxon>
        <taxon>Ascaridomorpha</taxon>
        <taxon>Ascaridoidea</taxon>
        <taxon>Anisakidae</taxon>
        <taxon>Anisakis</taxon>
        <taxon>Anisakis simplex complex</taxon>
    </lineage>
</organism>
<protein>
    <submittedName>
        <fullName evidence="3">G protein-coupled receptor</fullName>
    </submittedName>
</protein>
<feature type="transmembrane region" description="Helical" evidence="2">
    <location>
        <begin position="179"/>
        <end position="199"/>
    </location>
</feature>
<feature type="transmembrane region" description="Helical" evidence="2">
    <location>
        <begin position="135"/>
        <end position="155"/>
    </location>
</feature>
<feature type="transmembrane region" description="Helical" evidence="2">
    <location>
        <begin position="26"/>
        <end position="52"/>
    </location>
</feature>
<keyword evidence="2" id="KW-1133">Transmembrane helix</keyword>
<feature type="compositionally biased region" description="Basic and acidic residues" evidence="1">
    <location>
        <begin position="359"/>
        <end position="370"/>
    </location>
</feature>
<evidence type="ECO:0000313" key="3">
    <source>
        <dbReference type="WBParaSite" id="ASIM_0000191301-mRNA-1"/>
    </source>
</evidence>
<keyword evidence="2" id="KW-0472">Membrane</keyword>
<feature type="transmembrane region" description="Helical" evidence="2">
    <location>
        <begin position="211"/>
        <end position="233"/>
    </location>
</feature>
<feature type="region of interest" description="Disordered" evidence="1">
    <location>
        <begin position="351"/>
        <end position="370"/>
    </location>
</feature>
<dbReference type="AlphaFoldDB" id="A0A0M3J301"/>
<reference evidence="3" key="1">
    <citation type="submission" date="2017-02" db="UniProtKB">
        <authorList>
            <consortium name="WormBaseParasite"/>
        </authorList>
    </citation>
    <scope>IDENTIFICATION</scope>
</reference>